<dbReference type="AlphaFoldDB" id="A0A409WC76"/>
<sequence>MCLCALCSKVERVLAASDKEHIDAYKKWVDLPEDLHRHPYYAFENRHVWVVREDFKLFTKYLLALKPHNTNAWLRRKAEDSAVKNHTIKVPDGVSAATSAAHATYVPPGRDGPSTPKRQRLSQKADTARVVIDLTLSPAMERIMKEDIAL</sequence>
<evidence type="ECO:0000313" key="3">
    <source>
        <dbReference type="Proteomes" id="UP000284706"/>
    </source>
</evidence>
<organism evidence="2 3">
    <name type="scientific">Gymnopilus dilepis</name>
    <dbReference type="NCBI Taxonomy" id="231916"/>
    <lineage>
        <taxon>Eukaryota</taxon>
        <taxon>Fungi</taxon>
        <taxon>Dikarya</taxon>
        <taxon>Basidiomycota</taxon>
        <taxon>Agaricomycotina</taxon>
        <taxon>Agaricomycetes</taxon>
        <taxon>Agaricomycetidae</taxon>
        <taxon>Agaricales</taxon>
        <taxon>Agaricineae</taxon>
        <taxon>Hymenogastraceae</taxon>
        <taxon>Gymnopilus</taxon>
    </lineage>
</organism>
<dbReference type="EMBL" id="NHYE01005199">
    <property type="protein sequence ID" value="PPQ76070.1"/>
    <property type="molecule type" value="Genomic_DNA"/>
</dbReference>
<dbReference type="Proteomes" id="UP000284706">
    <property type="component" value="Unassembled WGS sequence"/>
</dbReference>
<dbReference type="InParanoid" id="A0A409WC76"/>
<evidence type="ECO:0000256" key="1">
    <source>
        <dbReference type="SAM" id="MobiDB-lite"/>
    </source>
</evidence>
<gene>
    <name evidence="2" type="ORF">CVT26_004589</name>
</gene>
<name>A0A409WC76_9AGAR</name>
<keyword evidence="3" id="KW-1185">Reference proteome</keyword>
<reference evidence="2 3" key="1">
    <citation type="journal article" date="2018" name="Evol. Lett.">
        <title>Horizontal gene cluster transfer increased hallucinogenic mushroom diversity.</title>
        <authorList>
            <person name="Reynolds H.T."/>
            <person name="Vijayakumar V."/>
            <person name="Gluck-Thaler E."/>
            <person name="Korotkin H.B."/>
            <person name="Matheny P.B."/>
            <person name="Slot J.C."/>
        </authorList>
    </citation>
    <scope>NUCLEOTIDE SEQUENCE [LARGE SCALE GENOMIC DNA]</scope>
    <source>
        <strain evidence="2 3">SRW20</strain>
    </source>
</reference>
<feature type="region of interest" description="Disordered" evidence="1">
    <location>
        <begin position="104"/>
        <end position="124"/>
    </location>
</feature>
<comment type="caution">
    <text evidence="2">The sequence shown here is derived from an EMBL/GenBank/DDBJ whole genome shotgun (WGS) entry which is preliminary data.</text>
</comment>
<protein>
    <submittedName>
        <fullName evidence="2">Uncharacterized protein</fullName>
    </submittedName>
</protein>
<evidence type="ECO:0000313" key="2">
    <source>
        <dbReference type="EMBL" id="PPQ76070.1"/>
    </source>
</evidence>
<proteinExistence type="predicted"/>
<dbReference type="OrthoDB" id="3117186at2759"/>
<accession>A0A409WC76</accession>